<organism evidence="1 2">
    <name type="scientific">Neonectria ditissima</name>
    <dbReference type="NCBI Taxonomy" id="78410"/>
    <lineage>
        <taxon>Eukaryota</taxon>
        <taxon>Fungi</taxon>
        <taxon>Dikarya</taxon>
        <taxon>Ascomycota</taxon>
        <taxon>Pezizomycotina</taxon>
        <taxon>Sordariomycetes</taxon>
        <taxon>Hypocreomycetidae</taxon>
        <taxon>Hypocreales</taxon>
        <taxon>Nectriaceae</taxon>
        <taxon>Neonectria</taxon>
    </lineage>
</organism>
<dbReference type="OrthoDB" id="3886018at2759"/>
<evidence type="ECO:0000313" key="2">
    <source>
        <dbReference type="Proteomes" id="UP000050424"/>
    </source>
</evidence>
<keyword evidence="2" id="KW-1185">Reference proteome</keyword>
<dbReference type="AlphaFoldDB" id="A0A0P7B803"/>
<reference evidence="1 2" key="1">
    <citation type="submission" date="2015-09" db="EMBL/GenBank/DDBJ databases">
        <title>Draft genome of a European isolate of the apple canker pathogen Neonectria ditissima.</title>
        <authorList>
            <person name="Gomez-Cortecero A."/>
            <person name="Harrison R.J."/>
            <person name="Armitage A.D."/>
        </authorList>
    </citation>
    <scope>NUCLEOTIDE SEQUENCE [LARGE SCALE GENOMIC DNA]</scope>
    <source>
        <strain evidence="1 2">R09/05</strain>
    </source>
</reference>
<sequence length="208" mass="22502">MTFSSVDLHMRAVCPDYHMHRYVVGDSPTPSTPTSAEDSSTSVAPVISTTFTDISEVPGTLVTPTSALETTAVDTITVGSTTATETTSKTSAETTVEITTTETTTTRDITTTKDAATTDEGTTTAEDLDGTTSFLEFDLPITTVSCTEATNNAIDARPILFDFWFNRDNFKTKKRRRSTSKRPILGPDILILRNNFGNKPEIPTACVE</sequence>
<accession>A0A0P7B803</accession>
<protein>
    <submittedName>
        <fullName evidence="1">Uncharacterized protein</fullName>
    </submittedName>
</protein>
<dbReference type="EMBL" id="LKCW01000043">
    <property type="protein sequence ID" value="KPM42738.1"/>
    <property type="molecule type" value="Genomic_DNA"/>
</dbReference>
<evidence type="ECO:0000313" key="1">
    <source>
        <dbReference type="EMBL" id="KPM42738.1"/>
    </source>
</evidence>
<name>A0A0P7B803_9HYPO</name>
<comment type="caution">
    <text evidence="1">The sequence shown here is derived from an EMBL/GenBank/DDBJ whole genome shotgun (WGS) entry which is preliminary data.</text>
</comment>
<gene>
    <name evidence="1" type="ORF">AK830_g3790</name>
</gene>
<dbReference type="STRING" id="78410.A0A0P7B803"/>
<proteinExistence type="predicted"/>
<dbReference type="Proteomes" id="UP000050424">
    <property type="component" value="Unassembled WGS sequence"/>
</dbReference>